<keyword evidence="1" id="KW-0472">Membrane</keyword>
<keyword evidence="1" id="KW-1133">Transmembrane helix</keyword>
<sequence length="126" mass="15096">MMKKIINYIFYSFIVIVILLFCLIMFKKTTIYAGSYIIQDKLNDDDKYEKKVYVFLQEKFDVNSIKSIKIEYKNGYKKYSKDFLRFEEGIWQLKNIDLEGLEVSKNKVFIIGPKINLLNYMISNIK</sequence>
<dbReference type="Proteomes" id="UP000424468">
    <property type="component" value="Chromosome"/>
</dbReference>
<gene>
    <name evidence="2" type="ORF">STABA_v1c07530</name>
</gene>
<keyword evidence="3" id="KW-1185">Reference proteome</keyword>
<dbReference type="AlphaFoldDB" id="A0A6I6C9H9"/>
<keyword evidence="1" id="KW-0812">Transmembrane</keyword>
<reference evidence="2 3" key="1">
    <citation type="submission" date="2019-11" db="EMBL/GenBank/DDBJ databases">
        <title>Complete genome sequence of Spiroplasma tabanidicola TAUS-1 (DSM 22603).</title>
        <authorList>
            <person name="Huang C.-T."/>
            <person name="Lin Y.-C."/>
            <person name="Kuo C.-H."/>
        </authorList>
    </citation>
    <scope>NUCLEOTIDE SEQUENCE [LARGE SCALE GENOMIC DNA]</scope>
    <source>
        <strain evidence="2 3">TAUS-1</strain>
    </source>
</reference>
<accession>A0A6I6C9H9</accession>
<protein>
    <submittedName>
        <fullName evidence="2">Uncharacterized protein</fullName>
    </submittedName>
</protein>
<proteinExistence type="predicted"/>
<evidence type="ECO:0000313" key="3">
    <source>
        <dbReference type="Proteomes" id="UP000424468"/>
    </source>
</evidence>
<dbReference type="KEGG" id="stab:STABA_v1c07530"/>
<evidence type="ECO:0000256" key="1">
    <source>
        <dbReference type="SAM" id="Phobius"/>
    </source>
</evidence>
<evidence type="ECO:0000313" key="2">
    <source>
        <dbReference type="EMBL" id="QGS52109.1"/>
    </source>
</evidence>
<name>A0A6I6C9H9_9MOLU</name>
<feature type="transmembrane region" description="Helical" evidence="1">
    <location>
        <begin position="6"/>
        <end position="26"/>
    </location>
</feature>
<dbReference type="EMBL" id="CP046276">
    <property type="protein sequence ID" value="QGS52109.1"/>
    <property type="molecule type" value="Genomic_DNA"/>
</dbReference>
<organism evidence="2 3">
    <name type="scientific">Spiroplasma tabanidicola</name>
    <dbReference type="NCBI Taxonomy" id="324079"/>
    <lineage>
        <taxon>Bacteria</taxon>
        <taxon>Bacillati</taxon>
        <taxon>Mycoplasmatota</taxon>
        <taxon>Mollicutes</taxon>
        <taxon>Entomoplasmatales</taxon>
        <taxon>Spiroplasmataceae</taxon>
        <taxon>Spiroplasma</taxon>
    </lineage>
</organism>